<evidence type="ECO:0000256" key="10">
    <source>
        <dbReference type="ARBA" id="ARBA00029392"/>
    </source>
</evidence>
<dbReference type="InParanoid" id="A0A409W3S1"/>
<evidence type="ECO:0000256" key="4">
    <source>
        <dbReference type="ARBA" id="ARBA00014923"/>
    </source>
</evidence>
<dbReference type="GO" id="GO:0006631">
    <property type="term" value="P:fatty acid metabolic process"/>
    <property type="evidence" value="ECO:0007669"/>
    <property type="project" value="UniProtKB-KW"/>
</dbReference>
<reference evidence="14 15" key="1">
    <citation type="journal article" date="2018" name="Evol. Lett.">
        <title>Horizontal gene cluster transfer increased hallucinogenic mushroom diversity.</title>
        <authorList>
            <person name="Reynolds H.T."/>
            <person name="Vijayakumar V."/>
            <person name="Gluck-Thaler E."/>
            <person name="Korotkin H.B."/>
            <person name="Matheny P.B."/>
            <person name="Slot J.C."/>
        </authorList>
    </citation>
    <scope>NUCLEOTIDE SEQUENCE [LARGE SCALE GENOMIC DNA]</scope>
    <source>
        <strain evidence="14 15">SRW20</strain>
    </source>
</reference>
<evidence type="ECO:0000256" key="1">
    <source>
        <dbReference type="ARBA" id="ARBA00004496"/>
    </source>
</evidence>
<protein>
    <recommendedName>
        <fullName evidence="4">Acyl-protein thioesterase 1</fullName>
        <ecNumber evidence="3">3.1.2.22</ecNumber>
    </recommendedName>
    <alternativeName>
        <fullName evidence="11">Palmitoyl-protein hydrolase</fullName>
    </alternativeName>
</protein>
<dbReference type="GO" id="GO:0052689">
    <property type="term" value="F:carboxylic ester hydrolase activity"/>
    <property type="evidence" value="ECO:0007669"/>
    <property type="project" value="UniProtKB-KW"/>
</dbReference>
<comment type="catalytic activity">
    <reaction evidence="12">
        <text>S-hexadecanoyl-L-cysteinyl-[protein] + H2O = L-cysteinyl-[protein] + hexadecanoate + H(+)</text>
        <dbReference type="Rhea" id="RHEA:19233"/>
        <dbReference type="Rhea" id="RHEA-COMP:10131"/>
        <dbReference type="Rhea" id="RHEA-COMP:11032"/>
        <dbReference type="ChEBI" id="CHEBI:7896"/>
        <dbReference type="ChEBI" id="CHEBI:15377"/>
        <dbReference type="ChEBI" id="CHEBI:15378"/>
        <dbReference type="ChEBI" id="CHEBI:29950"/>
        <dbReference type="ChEBI" id="CHEBI:74151"/>
        <dbReference type="EC" id="3.1.2.22"/>
    </reaction>
</comment>
<evidence type="ECO:0000256" key="6">
    <source>
        <dbReference type="ARBA" id="ARBA00022490"/>
    </source>
</evidence>
<evidence type="ECO:0000259" key="13">
    <source>
        <dbReference type="Pfam" id="PF02230"/>
    </source>
</evidence>
<evidence type="ECO:0000313" key="15">
    <source>
        <dbReference type="Proteomes" id="UP000284706"/>
    </source>
</evidence>
<evidence type="ECO:0000313" key="14">
    <source>
        <dbReference type="EMBL" id="PPQ73159.1"/>
    </source>
</evidence>
<keyword evidence="15" id="KW-1185">Reference proteome</keyword>
<dbReference type="InterPro" id="IPR050565">
    <property type="entry name" value="LYPA1-2/EST-like"/>
</dbReference>
<dbReference type="STRING" id="231916.A0A409W3S1"/>
<comment type="function">
    <text evidence="10">Hydrolyzes fatty acids from S-acylated cysteine residues in proteins with a strong preference for palmitoylated G-alpha proteins over other acyl substrates. Mediates the deacylation of G-alpha proteins such as GPA1 in vivo, but has weak or no activity toward palmitoylated Ras proteins. Has weak lysophospholipase activity in vitro; however such activity may not exist in vivo.</text>
</comment>
<keyword evidence="8" id="KW-0276">Fatty acid metabolism</keyword>
<dbReference type="InterPro" id="IPR029058">
    <property type="entry name" value="AB_hydrolase_fold"/>
</dbReference>
<dbReference type="PANTHER" id="PTHR10655">
    <property type="entry name" value="LYSOPHOSPHOLIPASE-RELATED"/>
    <property type="match status" value="1"/>
</dbReference>
<dbReference type="EC" id="3.1.2.22" evidence="3"/>
<proteinExistence type="inferred from homology"/>
<name>A0A409W3S1_9AGAR</name>
<keyword evidence="7" id="KW-0378">Hydrolase</keyword>
<comment type="caution">
    <text evidence="14">The sequence shown here is derived from an EMBL/GenBank/DDBJ whole genome shotgun (WGS) entry which is preliminary data.</text>
</comment>
<dbReference type="SUPFAM" id="SSF53474">
    <property type="entry name" value="alpha/beta-Hydrolases"/>
    <property type="match status" value="1"/>
</dbReference>
<keyword evidence="5" id="KW-0719">Serine esterase</keyword>
<evidence type="ECO:0000256" key="11">
    <source>
        <dbReference type="ARBA" id="ARBA00031195"/>
    </source>
</evidence>
<dbReference type="Gene3D" id="3.40.50.1820">
    <property type="entry name" value="alpha/beta hydrolase"/>
    <property type="match status" value="1"/>
</dbReference>
<feature type="domain" description="Phospholipase/carboxylesterase/thioesterase" evidence="13">
    <location>
        <begin position="9"/>
        <end position="226"/>
    </location>
</feature>
<evidence type="ECO:0000256" key="7">
    <source>
        <dbReference type="ARBA" id="ARBA00022801"/>
    </source>
</evidence>
<comment type="subcellular location">
    <subcellularLocation>
        <location evidence="1">Cytoplasm</location>
    </subcellularLocation>
</comment>
<dbReference type="Proteomes" id="UP000284706">
    <property type="component" value="Unassembled WGS sequence"/>
</dbReference>
<keyword evidence="9" id="KW-0443">Lipid metabolism</keyword>
<dbReference type="PANTHER" id="PTHR10655:SF17">
    <property type="entry name" value="LYSOPHOSPHOLIPASE-LIKE PROTEIN 1"/>
    <property type="match status" value="1"/>
</dbReference>
<dbReference type="AlphaFoldDB" id="A0A409W3S1"/>
<evidence type="ECO:0000256" key="12">
    <source>
        <dbReference type="ARBA" id="ARBA00047337"/>
    </source>
</evidence>
<dbReference type="GO" id="GO:0008474">
    <property type="term" value="F:palmitoyl-(protein) hydrolase activity"/>
    <property type="evidence" value="ECO:0007669"/>
    <property type="project" value="UniProtKB-EC"/>
</dbReference>
<dbReference type="FunCoup" id="A0A409W3S1">
    <property type="interactions" value="335"/>
</dbReference>
<dbReference type="InterPro" id="IPR003140">
    <property type="entry name" value="PLipase/COase/thioEstase"/>
</dbReference>
<comment type="similarity">
    <text evidence="2">Belongs to the AB hydrolase superfamily. AB hydrolase 2 family.</text>
</comment>
<dbReference type="EMBL" id="NHYE01005420">
    <property type="protein sequence ID" value="PPQ73159.1"/>
    <property type="molecule type" value="Genomic_DNA"/>
</dbReference>
<sequence>MATQALKYVTVSPAAKHTATIIFLHGLGDTGHGWEPVAQMLKPALPQVKWVLPHAPTRPITVNYGASMPGWFDIAHLGDRDLFEKTEDEVGFRQSSMQVQKLIAEEVDAGIDPSRIILGGFSQGGALTLFSGLTEERKLGGLVVMSGWLPLRSKFKNLLNGHAANTPIFFAHGTEDPLIPAEVSEASRDFLLNNVGIKDLTYKTYQGLGHSADERELRDLREWLQKRLPEA</sequence>
<organism evidence="14 15">
    <name type="scientific">Gymnopilus dilepis</name>
    <dbReference type="NCBI Taxonomy" id="231916"/>
    <lineage>
        <taxon>Eukaryota</taxon>
        <taxon>Fungi</taxon>
        <taxon>Dikarya</taxon>
        <taxon>Basidiomycota</taxon>
        <taxon>Agaricomycotina</taxon>
        <taxon>Agaricomycetes</taxon>
        <taxon>Agaricomycetidae</taxon>
        <taxon>Agaricales</taxon>
        <taxon>Agaricineae</taxon>
        <taxon>Hymenogastraceae</taxon>
        <taxon>Gymnopilus</taxon>
    </lineage>
</organism>
<evidence type="ECO:0000256" key="3">
    <source>
        <dbReference type="ARBA" id="ARBA00012423"/>
    </source>
</evidence>
<evidence type="ECO:0000256" key="2">
    <source>
        <dbReference type="ARBA" id="ARBA00006499"/>
    </source>
</evidence>
<evidence type="ECO:0000256" key="5">
    <source>
        <dbReference type="ARBA" id="ARBA00022487"/>
    </source>
</evidence>
<dbReference type="OrthoDB" id="2418081at2759"/>
<evidence type="ECO:0000256" key="8">
    <source>
        <dbReference type="ARBA" id="ARBA00022832"/>
    </source>
</evidence>
<keyword evidence="6" id="KW-0963">Cytoplasm</keyword>
<accession>A0A409W3S1</accession>
<dbReference type="GO" id="GO:0005737">
    <property type="term" value="C:cytoplasm"/>
    <property type="evidence" value="ECO:0007669"/>
    <property type="project" value="UniProtKB-SubCell"/>
</dbReference>
<dbReference type="Pfam" id="PF02230">
    <property type="entry name" value="Abhydrolase_2"/>
    <property type="match status" value="1"/>
</dbReference>
<dbReference type="FunFam" id="3.40.50.1820:FF:000010">
    <property type="entry name" value="Acyl-protein thioesterase 2"/>
    <property type="match status" value="1"/>
</dbReference>
<evidence type="ECO:0000256" key="9">
    <source>
        <dbReference type="ARBA" id="ARBA00023098"/>
    </source>
</evidence>
<gene>
    <name evidence="14" type="ORF">CVT26_014825</name>
</gene>